<dbReference type="SMART" id="SM00179">
    <property type="entry name" value="EGF_CA"/>
    <property type="match status" value="2"/>
</dbReference>
<dbReference type="FunFam" id="2.10.25.10:FF:000327">
    <property type="entry name" value="neurogenic locus notch homolog protein 4"/>
    <property type="match status" value="1"/>
</dbReference>
<evidence type="ECO:0000256" key="3">
    <source>
        <dbReference type="ARBA" id="ARBA00022737"/>
    </source>
</evidence>
<dbReference type="GO" id="GO:0005509">
    <property type="term" value="F:calcium ion binding"/>
    <property type="evidence" value="ECO:0007669"/>
    <property type="project" value="InterPro"/>
</dbReference>
<dbReference type="PROSITE" id="PS00010">
    <property type="entry name" value="ASX_HYDROXYL"/>
    <property type="match status" value="2"/>
</dbReference>
<dbReference type="Pfam" id="PF12661">
    <property type="entry name" value="hEGF"/>
    <property type="match status" value="1"/>
</dbReference>
<dbReference type="GO" id="GO:0007157">
    <property type="term" value="P:heterophilic cell-cell adhesion via plasma membrane cell adhesion molecules"/>
    <property type="evidence" value="ECO:0007669"/>
    <property type="project" value="TreeGrafter"/>
</dbReference>
<dbReference type="SUPFAM" id="SSF57196">
    <property type="entry name" value="EGF/Laminin"/>
    <property type="match status" value="3"/>
</dbReference>
<proteinExistence type="predicted"/>
<dbReference type="PRINTS" id="PR00010">
    <property type="entry name" value="EGFBLOOD"/>
</dbReference>
<reference evidence="9" key="1">
    <citation type="submission" date="2025-08" db="UniProtKB">
        <authorList>
            <consortium name="Ensembl"/>
        </authorList>
    </citation>
    <scope>IDENTIFICATION</scope>
</reference>
<evidence type="ECO:0000256" key="1">
    <source>
        <dbReference type="ARBA" id="ARBA00022536"/>
    </source>
</evidence>
<dbReference type="FunFam" id="2.10.25.10:FF:000321">
    <property type="entry name" value="Protein delta homolog 1"/>
    <property type="match status" value="1"/>
</dbReference>
<feature type="signal peptide" evidence="7">
    <location>
        <begin position="1"/>
        <end position="25"/>
    </location>
</feature>
<keyword evidence="4 6" id="KW-1015">Disulfide bond</keyword>
<sequence length="284" mass="32198">MQRLSFHIIAVIISYFLNGCIVVHSQTVCNRLANLEWHLQPQTTQKSDVPPTWNLPQICPLEVQFGVKLFVSIDATLDLYGIRILNVSKEDFESCSTAPQSQDQFLCSDDVMNASRQVQPKWLLPGLHYFIASHEGNSQLCKLGLRLNVSVKEQQCQSSPLVRLCSGNGICRTSFWEDGAYRCQCRQHYSGKFCEKFDACLENPCENEGVCVNQQYNYTCRCELGFQGTYCEQETDECKSSPCVNGATCEDVIGGYHCHCPPGFEGRPTVCYHTSFHYTRYNMC</sequence>
<dbReference type="InterPro" id="IPR018097">
    <property type="entry name" value="EGF_Ca-bd_CS"/>
</dbReference>
<dbReference type="SMART" id="SM00181">
    <property type="entry name" value="EGF"/>
    <property type="match status" value="3"/>
</dbReference>
<feature type="disulfide bond" evidence="6">
    <location>
        <begin position="185"/>
        <end position="194"/>
    </location>
</feature>
<dbReference type="PROSITE" id="PS00022">
    <property type="entry name" value="EGF_1"/>
    <property type="match status" value="2"/>
</dbReference>
<dbReference type="InterPro" id="IPR001881">
    <property type="entry name" value="EGF-like_Ca-bd_dom"/>
</dbReference>
<evidence type="ECO:0000256" key="4">
    <source>
        <dbReference type="ARBA" id="ARBA00023157"/>
    </source>
</evidence>
<feature type="domain" description="EGF-like" evidence="8">
    <location>
        <begin position="234"/>
        <end position="272"/>
    </location>
</feature>
<evidence type="ECO:0000313" key="9">
    <source>
        <dbReference type="Ensembl" id="ENSOKIP00005103131.1"/>
    </source>
</evidence>
<evidence type="ECO:0000256" key="7">
    <source>
        <dbReference type="SAM" id="SignalP"/>
    </source>
</evidence>
<dbReference type="PROSITE" id="PS50026">
    <property type="entry name" value="EGF_3"/>
    <property type="match status" value="3"/>
</dbReference>
<keyword evidence="2 7" id="KW-0732">Signal</keyword>
<comment type="caution">
    <text evidence="6">Lacks conserved residue(s) required for the propagation of feature annotation.</text>
</comment>
<protein>
    <recommendedName>
        <fullName evidence="8">EGF-like domain-containing protein</fullName>
    </recommendedName>
</protein>
<dbReference type="GO" id="GO:0045197">
    <property type="term" value="P:establishment or maintenance of epithelial cell apical/basal polarity"/>
    <property type="evidence" value="ECO:0007669"/>
    <property type="project" value="TreeGrafter"/>
</dbReference>
<dbReference type="Gene3D" id="2.10.25.10">
    <property type="entry name" value="Laminin"/>
    <property type="match status" value="3"/>
</dbReference>
<dbReference type="AlphaFoldDB" id="A0A8C7KHL4"/>
<feature type="domain" description="EGF-like" evidence="8">
    <location>
        <begin position="152"/>
        <end position="195"/>
    </location>
</feature>
<evidence type="ECO:0000256" key="2">
    <source>
        <dbReference type="ARBA" id="ARBA00022729"/>
    </source>
</evidence>
<dbReference type="InterPro" id="IPR013032">
    <property type="entry name" value="EGF-like_CS"/>
</dbReference>
<dbReference type="PROSITE" id="PS01187">
    <property type="entry name" value="EGF_CA"/>
    <property type="match status" value="1"/>
</dbReference>
<feature type="domain" description="EGF-like" evidence="8">
    <location>
        <begin position="196"/>
        <end position="232"/>
    </location>
</feature>
<organism evidence="9 10">
    <name type="scientific">Oncorhynchus kisutch</name>
    <name type="common">Coho salmon</name>
    <name type="synonym">Salmo kisutch</name>
    <dbReference type="NCBI Taxonomy" id="8019"/>
    <lineage>
        <taxon>Eukaryota</taxon>
        <taxon>Metazoa</taxon>
        <taxon>Chordata</taxon>
        <taxon>Craniata</taxon>
        <taxon>Vertebrata</taxon>
        <taxon>Euteleostomi</taxon>
        <taxon>Actinopterygii</taxon>
        <taxon>Neopterygii</taxon>
        <taxon>Teleostei</taxon>
        <taxon>Protacanthopterygii</taxon>
        <taxon>Salmoniformes</taxon>
        <taxon>Salmonidae</taxon>
        <taxon>Salmoninae</taxon>
        <taxon>Oncorhynchus</taxon>
    </lineage>
</organism>
<evidence type="ECO:0000313" key="10">
    <source>
        <dbReference type="Proteomes" id="UP000694557"/>
    </source>
</evidence>
<evidence type="ECO:0000256" key="5">
    <source>
        <dbReference type="ARBA" id="ARBA00023180"/>
    </source>
</evidence>
<feature type="chain" id="PRO_5034028016" description="EGF-like domain-containing protein" evidence="7">
    <location>
        <begin position="26"/>
        <end position="284"/>
    </location>
</feature>
<dbReference type="Pfam" id="PF00008">
    <property type="entry name" value="EGF"/>
    <property type="match status" value="2"/>
</dbReference>
<dbReference type="PROSITE" id="PS01186">
    <property type="entry name" value="EGF_2"/>
    <property type="match status" value="2"/>
</dbReference>
<dbReference type="GO" id="GO:0005886">
    <property type="term" value="C:plasma membrane"/>
    <property type="evidence" value="ECO:0007669"/>
    <property type="project" value="UniProtKB-ARBA"/>
</dbReference>
<keyword evidence="5" id="KW-0325">Glycoprotein</keyword>
<dbReference type="Proteomes" id="UP000694557">
    <property type="component" value="Unassembled WGS sequence"/>
</dbReference>
<dbReference type="GO" id="GO:0032991">
    <property type="term" value="C:protein-containing complex"/>
    <property type="evidence" value="ECO:0007669"/>
    <property type="project" value="TreeGrafter"/>
</dbReference>
<accession>A0A8C7KHL4</accession>
<evidence type="ECO:0000256" key="6">
    <source>
        <dbReference type="PROSITE-ProRule" id="PRU00076"/>
    </source>
</evidence>
<evidence type="ECO:0000259" key="8">
    <source>
        <dbReference type="PROSITE" id="PS50026"/>
    </source>
</evidence>
<keyword evidence="10" id="KW-1185">Reference proteome</keyword>
<dbReference type="PANTHER" id="PTHR24049">
    <property type="entry name" value="CRUMBS FAMILY MEMBER"/>
    <property type="match status" value="1"/>
</dbReference>
<dbReference type="InterPro" id="IPR051022">
    <property type="entry name" value="Notch_Cell-Fate_Det"/>
</dbReference>
<keyword evidence="1 6" id="KW-0245">EGF-like domain</keyword>
<keyword evidence="3" id="KW-0677">Repeat</keyword>
<name>A0A8C7KHL4_ONCKI</name>
<dbReference type="GeneTree" id="ENSGT00940000160615"/>
<dbReference type="CDD" id="cd00054">
    <property type="entry name" value="EGF_CA"/>
    <property type="match status" value="2"/>
</dbReference>
<feature type="disulfide bond" evidence="6">
    <location>
        <begin position="222"/>
        <end position="231"/>
    </location>
</feature>
<dbReference type="InterPro" id="IPR000742">
    <property type="entry name" value="EGF"/>
</dbReference>
<dbReference type="PANTHER" id="PTHR24049:SF22">
    <property type="entry name" value="DROSOPHILA CRUMBS HOMOLOG"/>
    <property type="match status" value="1"/>
</dbReference>
<reference evidence="9" key="2">
    <citation type="submission" date="2025-09" db="UniProtKB">
        <authorList>
            <consortium name="Ensembl"/>
        </authorList>
    </citation>
    <scope>IDENTIFICATION</scope>
</reference>
<dbReference type="InterPro" id="IPR000152">
    <property type="entry name" value="EGF-type_Asp/Asn_hydroxyl_site"/>
</dbReference>
<dbReference type="Ensembl" id="ENSOKIT00005110554.1">
    <property type="protein sequence ID" value="ENSOKIP00005103131.1"/>
    <property type="gene ID" value="ENSOKIG00005045420.1"/>
</dbReference>